<reference evidence="1 2" key="1">
    <citation type="journal article" date="2021" name="Nat. Plants">
        <title>The Taxus genome provides insights into paclitaxel biosynthesis.</title>
        <authorList>
            <person name="Xiong X."/>
            <person name="Gou J."/>
            <person name="Liao Q."/>
            <person name="Li Y."/>
            <person name="Zhou Q."/>
            <person name="Bi G."/>
            <person name="Li C."/>
            <person name="Du R."/>
            <person name="Wang X."/>
            <person name="Sun T."/>
            <person name="Guo L."/>
            <person name="Liang H."/>
            <person name="Lu P."/>
            <person name="Wu Y."/>
            <person name="Zhang Z."/>
            <person name="Ro D.K."/>
            <person name="Shang Y."/>
            <person name="Huang S."/>
            <person name="Yan J."/>
        </authorList>
    </citation>
    <scope>NUCLEOTIDE SEQUENCE [LARGE SCALE GENOMIC DNA]</scope>
    <source>
        <strain evidence="1">Ta-2019</strain>
    </source>
</reference>
<evidence type="ECO:0000313" key="2">
    <source>
        <dbReference type="Proteomes" id="UP000824469"/>
    </source>
</evidence>
<organism evidence="1 2">
    <name type="scientific">Taxus chinensis</name>
    <name type="common">Chinese yew</name>
    <name type="synonym">Taxus wallichiana var. chinensis</name>
    <dbReference type="NCBI Taxonomy" id="29808"/>
    <lineage>
        <taxon>Eukaryota</taxon>
        <taxon>Viridiplantae</taxon>
        <taxon>Streptophyta</taxon>
        <taxon>Embryophyta</taxon>
        <taxon>Tracheophyta</taxon>
        <taxon>Spermatophyta</taxon>
        <taxon>Pinopsida</taxon>
        <taxon>Pinidae</taxon>
        <taxon>Conifers II</taxon>
        <taxon>Cupressales</taxon>
        <taxon>Taxaceae</taxon>
        <taxon>Taxus</taxon>
    </lineage>
</organism>
<proteinExistence type="predicted"/>
<feature type="non-terminal residue" evidence="1">
    <location>
        <position position="71"/>
    </location>
</feature>
<name>A0AA38F8I5_TAXCH</name>
<dbReference type="Proteomes" id="UP000824469">
    <property type="component" value="Unassembled WGS sequence"/>
</dbReference>
<accession>A0AA38F8I5</accession>
<gene>
    <name evidence="1" type="ORF">KI387_041853</name>
</gene>
<comment type="caution">
    <text evidence="1">The sequence shown here is derived from an EMBL/GenBank/DDBJ whole genome shotgun (WGS) entry which is preliminary data.</text>
</comment>
<dbReference type="AlphaFoldDB" id="A0AA38F8I5"/>
<sequence length="71" mass="8181">ISENFEARSAKKVEPGALKRFSTVFSGWRVNIRCFQLWRTSINTSIELSTLDFDVVLKETQRSPVSDFLVE</sequence>
<protein>
    <submittedName>
        <fullName evidence="1">Uncharacterized protein</fullName>
    </submittedName>
</protein>
<evidence type="ECO:0000313" key="1">
    <source>
        <dbReference type="EMBL" id="KAH9292961.1"/>
    </source>
</evidence>
<dbReference type="EMBL" id="JAHRHJ020001945">
    <property type="protein sequence ID" value="KAH9292961.1"/>
    <property type="molecule type" value="Genomic_DNA"/>
</dbReference>
<feature type="non-terminal residue" evidence="1">
    <location>
        <position position="1"/>
    </location>
</feature>
<keyword evidence="2" id="KW-1185">Reference proteome</keyword>